<evidence type="ECO:0000256" key="2">
    <source>
        <dbReference type="ARBA" id="ARBA00023002"/>
    </source>
</evidence>
<dbReference type="PIRSF" id="PIRSF000103">
    <property type="entry name" value="HIBADH"/>
    <property type="match status" value="1"/>
</dbReference>
<dbReference type="PANTHER" id="PTHR43060">
    <property type="entry name" value="3-HYDROXYISOBUTYRATE DEHYDROGENASE-LIKE 1, MITOCHONDRIAL-RELATED"/>
    <property type="match status" value="1"/>
</dbReference>
<comment type="similarity">
    <text evidence="1">Belongs to the HIBADH-related family.</text>
</comment>
<gene>
    <name evidence="6" type="ORF">M9799_09695</name>
</gene>
<dbReference type="SUPFAM" id="SSF51735">
    <property type="entry name" value="NAD(P)-binding Rossmann-fold domains"/>
    <property type="match status" value="1"/>
</dbReference>
<name>A0ABY6G7J0_9BURK</name>
<dbReference type="InterPro" id="IPR008927">
    <property type="entry name" value="6-PGluconate_DH-like_C_sf"/>
</dbReference>
<dbReference type="Proteomes" id="UP001162800">
    <property type="component" value="Chromosome"/>
</dbReference>
<evidence type="ECO:0000313" key="7">
    <source>
        <dbReference type="Proteomes" id="UP001162800"/>
    </source>
</evidence>
<evidence type="ECO:0000259" key="4">
    <source>
        <dbReference type="Pfam" id="PF03446"/>
    </source>
</evidence>
<dbReference type="Gene3D" id="1.10.1040.10">
    <property type="entry name" value="N-(1-d-carboxylethyl)-l-norvaline Dehydrogenase, domain 2"/>
    <property type="match status" value="1"/>
</dbReference>
<accession>A0ABY6G7J0</accession>
<dbReference type="InterPro" id="IPR013328">
    <property type="entry name" value="6PGD_dom2"/>
</dbReference>
<sequence length="298" mass="31017">MSSSAVPPRSVAFLGLGVMGYPMAGHLARAGHRVTVYNRTPAKAAQWCAEYADTPAPRQAATPREAAAGAELVFCCVGNDDDLRSVVLGPQGALAGMAPGAIFVDHTTASAEVARELNAAAQALGLQFIDAPVSGGQAGAQNGQLTVMCGGDATAFATVQPVAMAFARACTLLGDSGAGQLAKMVNQICLAGLIQGLSEAIAFGGRAGLDMAQVLEVIGKGAAQSWQMDQRGKTMIADKFDFGFAVDWMRKDLGLVLDEAKRNGARLPVTALVDQFYADVQQMGGNRWDTSSLIKRLR</sequence>
<dbReference type="InterPro" id="IPR015815">
    <property type="entry name" value="HIBADH-related"/>
</dbReference>
<organism evidence="6 7">
    <name type="scientific">Comamonas endophytica</name>
    <dbReference type="NCBI Taxonomy" id="2949090"/>
    <lineage>
        <taxon>Bacteria</taxon>
        <taxon>Pseudomonadati</taxon>
        <taxon>Pseudomonadota</taxon>
        <taxon>Betaproteobacteria</taxon>
        <taxon>Burkholderiales</taxon>
        <taxon>Comamonadaceae</taxon>
        <taxon>Comamonas</taxon>
    </lineage>
</organism>
<dbReference type="InterPro" id="IPR002204">
    <property type="entry name" value="3-OH-isobutyrate_DH-rel_CS"/>
</dbReference>
<dbReference type="PROSITE" id="PS00895">
    <property type="entry name" value="3_HYDROXYISOBUT_DH"/>
    <property type="match status" value="1"/>
</dbReference>
<dbReference type="Gene3D" id="3.40.50.720">
    <property type="entry name" value="NAD(P)-binding Rossmann-like Domain"/>
    <property type="match status" value="1"/>
</dbReference>
<proteinExistence type="inferred from homology"/>
<evidence type="ECO:0000256" key="3">
    <source>
        <dbReference type="ARBA" id="ARBA00023027"/>
    </source>
</evidence>
<dbReference type="InterPro" id="IPR036291">
    <property type="entry name" value="NAD(P)-bd_dom_sf"/>
</dbReference>
<feature type="domain" description="3-hydroxyisobutyrate dehydrogenase-like NAD-binding" evidence="5">
    <location>
        <begin position="177"/>
        <end position="296"/>
    </location>
</feature>
<protein>
    <submittedName>
        <fullName evidence="6">NAD(P)-dependent oxidoreductase</fullName>
    </submittedName>
</protein>
<keyword evidence="3" id="KW-0520">NAD</keyword>
<dbReference type="EMBL" id="CP106881">
    <property type="protein sequence ID" value="UYG50377.1"/>
    <property type="molecule type" value="Genomic_DNA"/>
</dbReference>
<keyword evidence="7" id="KW-1185">Reference proteome</keyword>
<evidence type="ECO:0000313" key="6">
    <source>
        <dbReference type="EMBL" id="UYG50377.1"/>
    </source>
</evidence>
<dbReference type="Pfam" id="PF14833">
    <property type="entry name" value="NAD_binding_11"/>
    <property type="match status" value="1"/>
</dbReference>
<evidence type="ECO:0000259" key="5">
    <source>
        <dbReference type="Pfam" id="PF14833"/>
    </source>
</evidence>
<dbReference type="InterPro" id="IPR006115">
    <property type="entry name" value="6PGDH_NADP-bd"/>
</dbReference>
<dbReference type="SUPFAM" id="SSF48179">
    <property type="entry name" value="6-phosphogluconate dehydrogenase C-terminal domain-like"/>
    <property type="match status" value="1"/>
</dbReference>
<dbReference type="PANTHER" id="PTHR43060:SF15">
    <property type="entry name" value="3-HYDROXYISOBUTYRATE DEHYDROGENASE-LIKE 1, MITOCHONDRIAL-RELATED"/>
    <property type="match status" value="1"/>
</dbReference>
<reference evidence="6" key="1">
    <citation type="submission" date="2022-09" db="EMBL/GenBank/DDBJ databases">
        <title>The complete genome of Acidovorax sp. 5MLIR.</title>
        <authorList>
            <person name="Liu L."/>
            <person name="Yue J."/>
            <person name="Yang F."/>
            <person name="Yuan J."/>
            <person name="Li L."/>
        </authorList>
    </citation>
    <scope>NUCLEOTIDE SEQUENCE</scope>
    <source>
        <strain evidence="6">5MLIR</strain>
    </source>
</reference>
<dbReference type="InterPro" id="IPR029154">
    <property type="entry name" value="HIBADH-like_NADP-bd"/>
</dbReference>
<feature type="domain" description="6-phosphogluconate dehydrogenase NADP-binding" evidence="4">
    <location>
        <begin position="11"/>
        <end position="174"/>
    </location>
</feature>
<evidence type="ECO:0000256" key="1">
    <source>
        <dbReference type="ARBA" id="ARBA00009080"/>
    </source>
</evidence>
<dbReference type="Pfam" id="PF03446">
    <property type="entry name" value="NAD_binding_2"/>
    <property type="match status" value="1"/>
</dbReference>
<dbReference type="RefSeq" id="WP_231041475.1">
    <property type="nucleotide sequence ID" value="NZ_CP106881.1"/>
</dbReference>
<keyword evidence="2" id="KW-0560">Oxidoreductase</keyword>